<dbReference type="Gene3D" id="2.60.120.10">
    <property type="entry name" value="Jelly Rolls"/>
    <property type="match status" value="1"/>
</dbReference>
<dbReference type="GO" id="GO:0005829">
    <property type="term" value="C:cytosol"/>
    <property type="evidence" value="ECO:0007669"/>
    <property type="project" value="TreeGrafter"/>
</dbReference>
<dbReference type="GO" id="GO:0008830">
    <property type="term" value="F:dTDP-4-dehydrorhamnose 3,5-epimerase activity"/>
    <property type="evidence" value="ECO:0007669"/>
    <property type="project" value="UniProtKB-UniRule"/>
</dbReference>
<dbReference type="InterPro" id="IPR000888">
    <property type="entry name" value="RmlC-like"/>
</dbReference>
<keyword evidence="7 8" id="KW-0413">Isomerase</keyword>
<gene>
    <name evidence="8" type="ordered locus">Lbys_3333</name>
</gene>
<feature type="site" description="Participates in a stacking interaction with the thymidine ring of dTDP-4-oxo-6-deoxyglucose" evidence="6">
    <location>
        <position position="136"/>
    </location>
</feature>
<dbReference type="EC" id="5.1.3.13" evidence="3 7"/>
<reference key="1">
    <citation type="submission" date="2010-11" db="EMBL/GenBank/DDBJ databases">
        <title>The complete genome of Leadbetterella byssophila DSM 17132.</title>
        <authorList>
            <consortium name="US DOE Joint Genome Institute (JGI-PGF)"/>
            <person name="Lucas S."/>
            <person name="Copeland A."/>
            <person name="Lapidus A."/>
            <person name="Glavina del Rio T."/>
            <person name="Dalin E."/>
            <person name="Tice H."/>
            <person name="Bruce D."/>
            <person name="Goodwin L."/>
            <person name="Pitluck S."/>
            <person name="Kyrpides N."/>
            <person name="Mavromatis K."/>
            <person name="Ivanova N."/>
            <person name="Teshima H."/>
            <person name="Brettin T."/>
            <person name="Detter J.C."/>
            <person name="Han C."/>
            <person name="Tapia R."/>
            <person name="Land M."/>
            <person name="Hauser L."/>
            <person name="Markowitz V."/>
            <person name="Cheng J.-F."/>
            <person name="Hugenholtz P."/>
            <person name="Woyke T."/>
            <person name="Wu D."/>
            <person name="Tindall B."/>
            <person name="Pomrenke H.G."/>
            <person name="Brambilla E."/>
            <person name="Klenk H.-P."/>
            <person name="Eisen J.A."/>
        </authorList>
    </citation>
    <scope>NUCLEOTIDE SEQUENCE [LARGE SCALE GENOMIC DNA]</scope>
    <source>
        <strain>DSM 17132</strain>
    </source>
</reference>
<evidence type="ECO:0000256" key="6">
    <source>
        <dbReference type="PIRSR" id="PIRSR600888-3"/>
    </source>
</evidence>
<feature type="active site" description="Proton donor" evidence="5">
    <location>
        <position position="130"/>
    </location>
</feature>
<dbReference type="InterPro" id="IPR011051">
    <property type="entry name" value="RmlC_Cupin_sf"/>
</dbReference>
<dbReference type="KEGG" id="lby:Lbys_3333"/>
<evidence type="ECO:0000256" key="7">
    <source>
        <dbReference type="RuleBase" id="RU364069"/>
    </source>
</evidence>
<dbReference type="AlphaFoldDB" id="E4RX69"/>
<reference evidence="8 9" key="2">
    <citation type="journal article" date="2011" name="Stand. Genomic Sci.">
        <title>Complete genome sequence of Leadbetterella byssophila type strain (4M15).</title>
        <authorList>
            <person name="Abt B."/>
            <person name="Teshima H."/>
            <person name="Lucas S."/>
            <person name="Lapidus A."/>
            <person name="Del Rio T.G."/>
            <person name="Nolan M."/>
            <person name="Tice H."/>
            <person name="Cheng J.F."/>
            <person name="Pitluck S."/>
            <person name="Liolios K."/>
            <person name="Pagani I."/>
            <person name="Ivanova N."/>
            <person name="Mavromatis K."/>
            <person name="Pati A."/>
            <person name="Tapia R."/>
            <person name="Han C."/>
            <person name="Goodwin L."/>
            <person name="Chen A."/>
            <person name="Palaniappan K."/>
            <person name="Land M."/>
            <person name="Hauser L."/>
            <person name="Chang Y.J."/>
            <person name="Jeffries C.D."/>
            <person name="Rohde M."/>
            <person name="Goker M."/>
            <person name="Tindall B.J."/>
            <person name="Detter J.C."/>
            <person name="Woyke T."/>
            <person name="Bristow J."/>
            <person name="Eisen J.A."/>
            <person name="Markowitz V."/>
            <person name="Hugenholtz P."/>
            <person name="Klenk H.P."/>
            <person name="Kyrpides N.C."/>
        </authorList>
    </citation>
    <scope>NUCLEOTIDE SEQUENCE [LARGE SCALE GENOMIC DNA]</scope>
    <source>
        <strain evidence="9">DSM 17132 / JCM 16389 / KACC 11308 / NBRC 106382 / 4M15</strain>
    </source>
</reference>
<comment type="function">
    <text evidence="2 7">Catalyzes the epimerization of the C3' and C5'positions of dTDP-6-deoxy-D-xylo-4-hexulose, forming dTDP-6-deoxy-L-lyxo-4-hexulose.</text>
</comment>
<dbReference type="UniPathway" id="UPA00124"/>
<evidence type="ECO:0000256" key="1">
    <source>
        <dbReference type="ARBA" id="ARBA00001298"/>
    </source>
</evidence>
<proteinExistence type="inferred from homology"/>
<organism evidence="8 9">
    <name type="scientific">Leadbetterella byssophila (strain DSM 17132 / JCM 16389 / KACC 11308 / NBRC 106382 / 4M15)</name>
    <dbReference type="NCBI Taxonomy" id="649349"/>
    <lineage>
        <taxon>Bacteria</taxon>
        <taxon>Pseudomonadati</taxon>
        <taxon>Bacteroidota</taxon>
        <taxon>Cytophagia</taxon>
        <taxon>Cytophagales</taxon>
        <taxon>Leadbetterellaceae</taxon>
        <taxon>Leadbetterella</taxon>
    </lineage>
</organism>
<dbReference type="HOGENOM" id="CLU_090940_1_1_10"/>
<evidence type="ECO:0000256" key="4">
    <source>
        <dbReference type="ARBA" id="ARBA00019595"/>
    </source>
</evidence>
<comment type="pathway">
    <text evidence="7">Carbohydrate biosynthesis; dTDP-L-rhamnose biosynthesis.</text>
</comment>
<dbReference type="NCBIfam" id="TIGR01221">
    <property type="entry name" value="rmlC"/>
    <property type="match status" value="1"/>
</dbReference>
<dbReference type="CDD" id="cd00438">
    <property type="entry name" value="cupin_RmlC"/>
    <property type="match status" value="1"/>
</dbReference>
<dbReference type="STRING" id="649349.Lbys_3333"/>
<comment type="subunit">
    <text evidence="7">Homodimer.</text>
</comment>
<protein>
    <recommendedName>
        <fullName evidence="4 7">dTDP-4-dehydrorhamnose 3,5-epimerase</fullName>
        <ecNumber evidence="3 7">5.1.3.13</ecNumber>
    </recommendedName>
    <alternativeName>
        <fullName evidence="7">Thymidine diphospho-4-keto-rhamnose 3,5-epimerase</fullName>
    </alternativeName>
</protein>
<evidence type="ECO:0000313" key="8">
    <source>
        <dbReference type="EMBL" id="ADQ18984.1"/>
    </source>
</evidence>
<evidence type="ECO:0000256" key="3">
    <source>
        <dbReference type="ARBA" id="ARBA00012098"/>
    </source>
</evidence>
<name>E4RX69_LEAB4</name>
<dbReference type="OrthoDB" id="9800680at2"/>
<sequence length="177" mass="20329">MQFLKTKLPGVFEIIPRIFEDDRGYFYESYNIELFKANGIPEEFLQDNQSFSKKGVIRGLHFQRAPFAQGKLVRVIKGAVLDVVVDIRPESPTFGQYESFLLTEENKKMVYLPEGFAHGFSTLEDAIFSYKCTNVYHKASEGGIIYNDPDLNIDWQVSNPVVSDKDLELPSWKEFKG</sequence>
<accession>E4RX69</accession>
<comment type="similarity">
    <text evidence="7">Belongs to the dTDP-4-dehydrorhamnose 3,5-epimerase family.</text>
</comment>
<dbReference type="GO" id="GO:0000271">
    <property type="term" value="P:polysaccharide biosynthetic process"/>
    <property type="evidence" value="ECO:0007669"/>
    <property type="project" value="TreeGrafter"/>
</dbReference>
<evidence type="ECO:0000256" key="5">
    <source>
        <dbReference type="PIRSR" id="PIRSR600888-1"/>
    </source>
</evidence>
<keyword evidence="9" id="KW-1185">Reference proteome</keyword>
<dbReference type="EMBL" id="CP002305">
    <property type="protein sequence ID" value="ADQ18984.1"/>
    <property type="molecule type" value="Genomic_DNA"/>
</dbReference>
<dbReference type="InterPro" id="IPR014710">
    <property type="entry name" value="RmlC-like_jellyroll"/>
</dbReference>
<dbReference type="Proteomes" id="UP000007435">
    <property type="component" value="Chromosome"/>
</dbReference>
<feature type="active site" description="Proton acceptor" evidence="5">
    <location>
        <position position="61"/>
    </location>
</feature>
<evidence type="ECO:0000256" key="2">
    <source>
        <dbReference type="ARBA" id="ARBA00001997"/>
    </source>
</evidence>
<comment type="catalytic activity">
    <reaction evidence="1 7">
        <text>dTDP-4-dehydro-6-deoxy-alpha-D-glucose = dTDP-4-dehydro-beta-L-rhamnose</text>
        <dbReference type="Rhea" id="RHEA:16969"/>
        <dbReference type="ChEBI" id="CHEBI:57649"/>
        <dbReference type="ChEBI" id="CHEBI:62830"/>
        <dbReference type="EC" id="5.1.3.13"/>
    </reaction>
</comment>
<dbReference type="PANTHER" id="PTHR21047">
    <property type="entry name" value="DTDP-6-DEOXY-D-GLUCOSE-3,5 EPIMERASE"/>
    <property type="match status" value="1"/>
</dbReference>
<dbReference type="Pfam" id="PF00908">
    <property type="entry name" value="dTDP_sugar_isom"/>
    <property type="match status" value="1"/>
</dbReference>
<dbReference type="RefSeq" id="WP_013410009.1">
    <property type="nucleotide sequence ID" value="NC_014655.1"/>
</dbReference>
<dbReference type="SUPFAM" id="SSF51182">
    <property type="entry name" value="RmlC-like cupins"/>
    <property type="match status" value="1"/>
</dbReference>
<dbReference type="eggNOG" id="COG1898">
    <property type="taxonomic scope" value="Bacteria"/>
</dbReference>
<dbReference type="PANTHER" id="PTHR21047:SF2">
    <property type="entry name" value="THYMIDINE DIPHOSPHO-4-KETO-RHAMNOSE 3,5-EPIMERASE"/>
    <property type="match status" value="1"/>
</dbReference>
<dbReference type="GO" id="GO:0019305">
    <property type="term" value="P:dTDP-rhamnose biosynthetic process"/>
    <property type="evidence" value="ECO:0007669"/>
    <property type="project" value="UniProtKB-UniRule"/>
</dbReference>
<evidence type="ECO:0000313" key="9">
    <source>
        <dbReference type="Proteomes" id="UP000007435"/>
    </source>
</evidence>